<feature type="chain" id="PRO_5035794002" description="Amidase domain-containing protein" evidence="1">
    <location>
        <begin position="22"/>
        <end position="513"/>
    </location>
</feature>
<dbReference type="SUPFAM" id="SSF75304">
    <property type="entry name" value="Amidase signature (AS) enzymes"/>
    <property type="match status" value="1"/>
</dbReference>
<dbReference type="Pfam" id="PF01425">
    <property type="entry name" value="Amidase"/>
    <property type="match status" value="1"/>
</dbReference>
<dbReference type="PANTHER" id="PTHR42678:SF34">
    <property type="entry name" value="OS04G0183300 PROTEIN"/>
    <property type="match status" value="1"/>
</dbReference>
<protein>
    <recommendedName>
        <fullName evidence="2">Amidase domain-containing protein</fullName>
    </recommendedName>
</protein>
<accession>A0A8T3AT70</accession>
<evidence type="ECO:0000259" key="2">
    <source>
        <dbReference type="Pfam" id="PF01425"/>
    </source>
</evidence>
<dbReference type="InterPro" id="IPR023631">
    <property type="entry name" value="Amidase_dom"/>
</dbReference>
<dbReference type="OrthoDB" id="566138at2759"/>
<evidence type="ECO:0000256" key="1">
    <source>
        <dbReference type="SAM" id="SignalP"/>
    </source>
</evidence>
<dbReference type="InterPro" id="IPR036928">
    <property type="entry name" value="AS_sf"/>
</dbReference>
<feature type="signal peptide" evidence="1">
    <location>
        <begin position="1"/>
        <end position="21"/>
    </location>
</feature>
<gene>
    <name evidence="3" type="ORF">KFK09_020223</name>
</gene>
<comment type="caution">
    <text evidence="3">The sequence shown here is derived from an EMBL/GenBank/DDBJ whole genome shotgun (WGS) entry which is preliminary data.</text>
</comment>
<dbReference type="PANTHER" id="PTHR42678">
    <property type="entry name" value="AMIDASE"/>
    <property type="match status" value="1"/>
</dbReference>
<evidence type="ECO:0000313" key="3">
    <source>
        <dbReference type="EMBL" id="KAI0499320.1"/>
    </source>
</evidence>
<organism evidence="3 4">
    <name type="scientific">Dendrobium nobile</name>
    <name type="common">Orchid</name>
    <dbReference type="NCBI Taxonomy" id="94219"/>
    <lineage>
        <taxon>Eukaryota</taxon>
        <taxon>Viridiplantae</taxon>
        <taxon>Streptophyta</taxon>
        <taxon>Embryophyta</taxon>
        <taxon>Tracheophyta</taxon>
        <taxon>Spermatophyta</taxon>
        <taxon>Magnoliopsida</taxon>
        <taxon>Liliopsida</taxon>
        <taxon>Asparagales</taxon>
        <taxon>Orchidaceae</taxon>
        <taxon>Epidendroideae</taxon>
        <taxon>Malaxideae</taxon>
        <taxon>Dendrobiinae</taxon>
        <taxon>Dendrobium</taxon>
    </lineage>
</organism>
<reference evidence="3" key="1">
    <citation type="journal article" date="2022" name="Front. Genet.">
        <title>Chromosome-Scale Assembly of the Dendrobium nobile Genome Provides Insights Into the Molecular Mechanism of the Biosynthesis of the Medicinal Active Ingredient of Dendrobium.</title>
        <authorList>
            <person name="Xu Q."/>
            <person name="Niu S.-C."/>
            <person name="Li K.-L."/>
            <person name="Zheng P.-J."/>
            <person name="Zhang X.-J."/>
            <person name="Jia Y."/>
            <person name="Liu Y."/>
            <person name="Niu Y.-X."/>
            <person name="Yu L.-H."/>
            <person name="Chen D.-F."/>
            <person name="Zhang G.-Q."/>
        </authorList>
    </citation>
    <scope>NUCLEOTIDE SEQUENCE</scope>
    <source>
        <tissue evidence="3">Leaf</tissue>
    </source>
</reference>
<dbReference type="EMBL" id="JAGYWB010000014">
    <property type="protein sequence ID" value="KAI0499320.1"/>
    <property type="molecule type" value="Genomic_DNA"/>
</dbReference>
<dbReference type="SMR" id="A0A8T3AT70"/>
<sequence>MVSSIPLSLLLLLLLLHLTTAAAFNFKEATISQIQSAFAKKQLTSRELVILYLAQIRSLNPQLHAVIEINPDALSAATKADDRRHRCPLHRPLTPLDGIPILLKDNIATRDRLNTTAGSFALLGSVVPRDATVVRRLRRAGAIILGKASLSEWANFRSINAPDGWSARGGQGRNPYNLTAGPCGSSSGSAIAVAANMVTVALGTETDGSILCPAARNSVVGIKPTVGLTSRAGVVPISSRQDTVGTMARTVEDAVAVLDAIVGFDRYDAESTAAAAAAARFIPAGGYRRFLKVEGLKGKRIGILRRGFFDYSSGSVENSTFEAHFRTLRQYGAILVDNIEIADVDTIVNPLQSGEAVALLAEFKLSLNTYLKNLVSSPVRSLSDVIAFNNNQPVEERLAEYGQAIFLAAENTTGLGAAEKAAIKGLAQLSEKGLEKKVKKKGLDAIVFPDASASSVLAIGGYPGITVPAGYGTDDVPFGISFGGLRGSEPKLIEIAYAFEQATKVRKPPKIDE</sequence>
<keyword evidence="1" id="KW-0732">Signal</keyword>
<proteinExistence type="predicted"/>
<name>A0A8T3AT70_DENNO</name>
<keyword evidence="4" id="KW-1185">Reference proteome</keyword>
<dbReference type="Proteomes" id="UP000829196">
    <property type="component" value="Unassembled WGS sequence"/>
</dbReference>
<dbReference type="Gene3D" id="3.90.1300.10">
    <property type="entry name" value="Amidase signature (AS) domain"/>
    <property type="match status" value="1"/>
</dbReference>
<feature type="domain" description="Amidase" evidence="2">
    <location>
        <begin position="47"/>
        <end position="451"/>
    </location>
</feature>
<evidence type="ECO:0000313" key="4">
    <source>
        <dbReference type="Proteomes" id="UP000829196"/>
    </source>
</evidence>
<dbReference type="AlphaFoldDB" id="A0A8T3AT70"/>